<dbReference type="OrthoDB" id="2399525at2"/>
<keyword evidence="1" id="KW-1133">Transmembrane helix</keyword>
<keyword evidence="1" id="KW-0472">Membrane</keyword>
<organism evidence="2 3">
    <name type="scientific">Paenibacillus selenitireducens</name>
    <dbReference type="NCBI Taxonomy" id="1324314"/>
    <lineage>
        <taxon>Bacteria</taxon>
        <taxon>Bacillati</taxon>
        <taxon>Bacillota</taxon>
        <taxon>Bacilli</taxon>
        <taxon>Bacillales</taxon>
        <taxon>Paenibacillaceae</taxon>
        <taxon>Paenibacillus</taxon>
    </lineage>
</organism>
<dbReference type="Proteomes" id="UP000190188">
    <property type="component" value="Unassembled WGS sequence"/>
</dbReference>
<dbReference type="RefSeq" id="WP_078500013.1">
    <property type="nucleotide sequence ID" value="NZ_MSZX01000006.1"/>
</dbReference>
<dbReference type="AlphaFoldDB" id="A0A1T2XAL3"/>
<evidence type="ECO:0000313" key="3">
    <source>
        <dbReference type="Proteomes" id="UP000190188"/>
    </source>
</evidence>
<evidence type="ECO:0000313" key="2">
    <source>
        <dbReference type="EMBL" id="OPA76927.1"/>
    </source>
</evidence>
<evidence type="ECO:0008006" key="4">
    <source>
        <dbReference type="Google" id="ProtNLM"/>
    </source>
</evidence>
<reference evidence="2 3" key="1">
    <citation type="submission" date="2017-01" db="EMBL/GenBank/DDBJ databases">
        <title>Genome analysis of Paenibacillus selenitrireducens ES3-24.</title>
        <authorList>
            <person name="Xu D."/>
            <person name="Yao R."/>
            <person name="Zheng S."/>
        </authorList>
    </citation>
    <scope>NUCLEOTIDE SEQUENCE [LARGE SCALE GENOMIC DNA]</scope>
    <source>
        <strain evidence="2 3">ES3-24</strain>
    </source>
</reference>
<dbReference type="Pfam" id="PF11084">
    <property type="entry name" value="DUF2621"/>
    <property type="match status" value="1"/>
</dbReference>
<dbReference type="InterPro" id="IPR020203">
    <property type="entry name" value="YneK"/>
</dbReference>
<proteinExistence type="predicted"/>
<dbReference type="EMBL" id="MSZX01000006">
    <property type="protein sequence ID" value="OPA76927.1"/>
    <property type="molecule type" value="Genomic_DNA"/>
</dbReference>
<comment type="caution">
    <text evidence="2">The sequence shown here is derived from an EMBL/GenBank/DDBJ whole genome shotgun (WGS) entry which is preliminary data.</text>
</comment>
<sequence length="156" mass="17746">MHLTALWPAAASQGPSNGFMLVIAFWTFVLLFFMSIGGYFMFRKFFKVLPKQDGKSKLDWQNHWVDASRDLWTEDSKAFLAELVAPVPKAFRDIAKHSIAAQIGQIAIESGASEVTRDHCIKGYIVATPKRDYKSLVSFLEKSQIDYTPYKHLLNK</sequence>
<protein>
    <recommendedName>
        <fullName evidence="4">DUF2621 domain-containing protein</fullName>
    </recommendedName>
</protein>
<gene>
    <name evidence="2" type="ORF">BVG16_17420</name>
</gene>
<dbReference type="STRING" id="1324314.BVG16_17420"/>
<evidence type="ECO:0000256" key="1">
    <source>
        <dbReference type="SAM" id="Phobius"/>
    </source>
</evidence>
<name>A0A1T2XAL3_9BACL</name>
<keyword evidence="1" id="KW-0812">Transmembrane</keyword>
<keyword evidence="3" id="KW-1185">Reference proteome</keyword>
<feature type="transmembrane region" description="Helical" evidence="1">
    <location>
        <begin position="20"/>
        <end position="42"/>
    </location>
</feature>
<accession>A0A1T2XAL3</accession>